<gene>
    <name evidence="1" type="ORF">LCGC14_0242880</name>
</gene>
<organism evidence="1">
    <name type="scientific">marine sediment metagenome</name>
    <dbReference type="NCBI Taxonomy" id="412755"/>
    <lineage>
        <taxon>unclassified sequences</taxon>
        <taxon>metagenomes</taxon>
        <taxon>ecological metagenomes</taxon>
    </lineage>
</organism>
<dbReference type="AlphaFoldDB" id="A0A0F9U7A4"/>
<name>A0A0F9U7A4_9ZZZZ</name>
<dbReference type="EMBL" id="LAZR01000123">
    <property type="protein sequence ID" value="KKN89095.1"/>
    <property type="molecule type" value="Genomic_DNA"/>
</dbReference>
<protein>
    <recommendedName>
        <fullName evidence="2">Polysaccharide deacetylase</fullName>
    </recommendedName>
</protein>
<evidence type="ECO:0008006" key="2">
    <source>
        <dbReference type="Google" id="ProtNLM"/>
    </source>
</evidence>
<reference evidence="1" key="1">
    <citation type="journal article" date="2015" name="Nature">
        <title>Complex archaea that bridge the gap between prokaryotes and eukaryotes.</title>
        <authorList>
            <person name="Spang A."/>
            <person name="Saw J.H."/>
            <person name="Jorgensen S.L."/>
            <person name="Zaremba-Niedzwiedzka K."/>
            <person name="Martijn J."/>
            <person name="Lind A.E."/>
            <person name="van Eijk R."/>
            <person name="Schleper C."/>
            <person name="Guy L."/>
            <person name="Ettema T.J."/>
        </authorList>
    </citation>
    <scope>NUCLEOTIDE SEQUENCE</scope>
</reference>
<evidence type="ECO:0000313" key="1">
    <source>
        <dbReference type="EMBL" id="KKN89095.1"/>
    </source>
</evidence>
<comment type="caution">
    <text evidence="1">The sequence shown here is derived from an EMBL/GenBank/DDBJ whole genome shotgun (WGS) entry which is preliminary data.</text>
</comment>
<accession>A0A0F9U7A4</accession>
<sequence length="269" mass="28510">MSAGLFPFARAALEAARVDGRILEFWWRDDDARRPTAPLARLLALRRAAGVPLALAVIPDGVEAGLAAALADEDSVAVLLHGWCHANHAPEGQKRAEFGDHRPIGGMLDEAAAGRAALAGLFPDHFLPAFVPPWNRIGEGVRAGLPGAGLPGLSTFGRTASAEPHRLNTHLDLMNWREARGLAPAEADRLLTAEIDHRLDGGGEGEPIGLLSHHLQHDEAAWALLGVLLEVLAPRAELVWPPVPALFDLVPAGGIGEADVRAGRSENKC</sequence>
<proteinExistence type="predicted"/>